<organism evidence="1 2">
    <name type="scientific">Pseudomonas morbosilactucae</name>
    <dbReference type="NCBI Taxonomy" id="2938197"/>
    <lineage>
        <taxon>Bacteria</taxon>
        <taxon>Pseudomonadati</taxon>
        <taxon>Pseudomonadota</taxon>
        <taxon>Gammaproteobacteria</taxon>
        <taxon>Pseudomonadales</taxon>
        <taxon>Pseudomonadaceae</taxon>
        <taxon>Pseudomonas</taxon>
    </lineage>
</organism>
<gene>
    <name evidence="1" type="ORF">M1B34_18085</name>
</gene>
<reference evidence="1 2" key="1">
    <citation type="journal article" date="2022" name="Int. J. Syst. Evol. Microbiol.">
        <title>Pseudomonas aegrilactucae sp. nov. and Pseudomonas morbosilactucae sp. nov., pathogens causing bacterial rot of lettuce in Japan.</title>
        <authorList>
            <person name="Sawada H."/>
            <person name="Fujikawa T."/>
            <person name="Satou M."/>
        </authorList>
    </citation>
    <scope>NUCLEOTIDE SEQUENCE [LARGE SCALE GENOMIC DNA]</scope>
    <source>
        <strain evidence="1 2">MAFF 302030</strain>
    </source>
</reference>
<dbReference type="EMBL" id="JALQCW010000045">
    <property type="protein sequence ID" value="MCK9799563.1"/>
    <property type="molecule type" value="Genomic_DNA"/>
</dbReference>
<reference evidence="1 2" key="2">
    <citation type="journal article" date="2023" name="Plant Pathol.">
        <title>Dismantling and reorganizing Pseudomonas marginalis sensu#lato.</title>
        <authorList>
            <person name="Sawada H."/>
            <person name="Fujikawa T."/>
            <person name="Satou M."/>
        </authorList>
    </citation>
    <scope>NUCLEOTIDE SEQUENCE [LARGE SCALE GENOMIC DNA]</scope>
    <source>
        <strain evidence="1 2">MAFF 302030</strain>
    </source>
</reference>
<name>A0A9X1YWJ6_9PSED</name>
<evidence type="ECO:0000313" key="1">
    <source>
        <dbReference type="EMBL" id="MCK9799563.1"/>
    </source>
</evidence>
<evidence type="ECO:0000313" key="2">
    <source>
        <dbReference type="Proteomes" id="UP001155059"/>
    </source>
</evidence>
<proteinExistence type="predicted"/>
<dbReference type="Proteomes" id="UP001155059">
    <property type="component" value="Unassembled WGS sequence"/>
</dbReference>
<sequence length="94" mass="10792">MTPSEPRSLMLLQQVAMQDDACLHCREISLDLSEDQQHLILSRYSERYSPDGMEWVERKHQVPIAELLRWVIEEGQPPTLLQSDPAAELNVAAH</sequence>
<dbReference type="AlphaFoldDB" id="A0A9X1YWJ6"/>
<dbReference type="RefSeq" id="WP_268265863.1">
    <property type="nucleotide sequence ID" value="NZ_JALQCW010000045.1"/>
</dbReference>
<accession>A0A9X1YWJ6</accession>
<protein>
    <submittedName>
        <fullName evidence="1">Uncharacterized protein</fullName>
    </submittedName>
</protein>
<comment type="caution">
    <text evidence="1">The sequence shown here is derived from an EMBL/GenBank/DDBJ whole genome shotgun (WGS) entry which is preliminary data.</text>
</comment>